<dbReference type="KEGG" id="nsm:JO391_06075"/>
<dbReference type="AlphaFoldDB" id="A0A8G0ZV76"/>
<dbReference type="InterPro" id="IPR050662">
    <property type="entry name" value="Sec-metab_biosynth-thioest"/>
</dbReference>
<feature type="domain" description="Metallo-beta-lactamase" evidence="1">
    <location>
        <begin position="37"/>
        <end position="216"/>
    </location>
</feature>
<accession>A0A8G0ZV76</accession>
<evidence type="ECO:0000313" key="3">
    <source>
        <dbReference type="Proteomes" id="UP000826300"/>
    </source>
</evidence>
<dbReference type="Gene3D" id="3.60.15.10">
    <property type="entry name" value="Ribonuclease Z/Hydroxyacylglutathione hydrolase-like"/>
    <property type="match status" value="1"/>
</dbReference>
<keyword evidence="3" id="KW-1185">Reference proteome</keyword>
<evidence type="ECO:0000313" key="2">
    <source>
        <dbReference type="EMBL" id="QYZ71074.1"/>
    </source>
</evidence>
<protein>
    <submittedName>
        <fullName evidence="2">MBL fold metallo-hydrolase</fullName>
    </submittedName>
</protein>
<dbReference type="SUPFAM" id="SSF56281">
    <property type="entry name" value="Metallo-hydrolase/oxidoreductase"/>
    <property type="match status" value="1"/>
</dbReference>
<proteinExistence type="predicted"/>
<dbReference type="Gene3D" id="1.10.10.10">
    <property type="entry name" value="Winged helix-like DNA-binding domain superfamily/Winged helix DNA-binding domain"/>
    <property type="match status" value="1"/>
</dbReference>
<name>A0A8G0ZV76_9RHOB</name>
<dbReference type="PANTHER" id="PTHR23131:SF0">
    <property type="entry name" value="ENDORIBONUCLEASE LACTB2"/>
    <property type="match status" value="1"/>
</dbReference>
<dbReference type="Pfam" id="PF17778">
    <property type="entry name" value="WHD_BLACT"/>
    <property type="match status" value="1"/>
</dbReference>
<dbReference type="PANTHER" id="PTHR23131">
    <property type="entry name" value="ENDORIBONUCLEASE LACTB2"/>
    <property type="match status" value="1"/>
</dbReference>
<dbReference type="InterPro" id="IPR036866">
    <property type="entry name" value="RibonucZ/Hydroxyglut_hydro"/>
</dbReference>
<dbReference type="InterPro" id="IPR041516">
    <property type="entry name" value="LACTB2_WH"/>
</dbReference>
<dbReference type="Proteomes" id="UP000826300">
    <property type="component" value="Chromosome"/>
</dbReference>
<dbReference type="InterPro" id="IPR001279">
    <property type="entry name" value="Metallo-B-lactamas"/>
</dbReference>
<dbReference type="InterPro" id="IPR036388">
    <property type="entry name" value="WH-like_DNA-bd_sf"/>
</dbReference>
<dbReference type="SMART" id="SM00849">
    <property type="entry name" value="Lactamase_B"/>
    <property type="match status" value="1"/>
</dbReference>
<dbReference type="Pfam" id="PF00753">
    <property type="entry name" value="Lactamase_B"/>
    <property type="match status" value="1"/>
</dbReference>
<gene>
    <name evidence="2" type="ORF">JO391_06075</name>
</gene>
<evidence type="ECO:0000259" key="1">
    <source>
        <dbReference type="SMART" id="SM00849"/>
    </source>
</evidence>
<sequence length="302" mass="30908">MTGPTYRRDPPYGRPEAVAPGVRRILARNPGPMTFEGTNSYVVGEGAVAVIDPGPEDAGHRAALLAALAPGERVAAIVVTHPHLDHSAGAAALAVATGAPVLAYGPAGVGRSATMARLAAAGLTGGEGSDTGFRPDLVLEDGDGVDLGGGSLVALHTPGHMGAHLALAYGDVLFSGDLAMGWASSLVSPPDGDMAAYMASLERLARGRWAAMLPGHGPVVEDPAGRLAALIAHRRGREAEVLAALETPGDAGALARRIYRDTAPALLPAAERNVLAHLIDLWERGLVAAEGEPGPATRFRRR</sequence>
<dbReference type="CDD" id="cd16278">
    <property type="entry name" value="metallo-hydrolase-like_MBL-fold"/>
    <property type="match status" value="1"/>
</dbReference>
<dbReference type="RefSeq" id="WP_220663379.1">
    <property type="nucleotide sequence ID" value="NZ_CP069370.1"/>
</dbReference>
<organism evidence="2 3">
    <name type="scientific">Neotabrizicola shimadae</name>
    <dbReference type="NCBI Taxonomy" id="2807096"/>
    <lineage>
        <taxon>Bacteria</taxon>
        <taxon>Pseudomonadati</taxon>
        <taxon>Pseudomonadota</taxon>
        <taxon>Alphaproteobacteria</taxon>
        <taxon>Rhodobacterales</taxon>
        <taxon>Paracoccaceae</taxon>
        <taxon>Neotabrizicola</taxon>
    </lineage>
</organism>
<reference evidence="2" key="1">
    <citation type="submission" date="2021-02" db="EMBL/GenBank/DDBJ databases">
        <title>Rhodobacter shimadae sp. nov., an aerobic anoxygenic phototrophic bacterium isolated from a hot spring.</title>
        <authorList>
            <person name="Muramatsu S."/>
            <person name="Haruta S."/>
            <person name="Hirose S."/>
            <person name="Hanada S."/>
        </authorList>
    </citation>
    <scope>NUCLEOTIDE SEQUENCE</scope>
    <source>
        <strain evidence="2">N10</strain>
    </source>
</reference>
<dbReference type="EMBL" id="CP069370">
    <property type="protein sequence ID" value="QYZ71074.1"/>
    <property type="molecule type" value="Genomic_DNA"/>
</dbReference>